<gene>
    <name evidence="3" type="ORF">PCL_06827</name>
    <name evidence="2" type="ORF">Purlil1_9606</name>
</gene>
<reference evidence="2" key="3">
    <citation type="submission" date="2023-11" db="EMBL/GenBank/DDBJ databases">
        <authorList>
            <person name="Beijen E."/>
            <person name="Ohm R.A."/>
        </authorList>
    </citation>
    <scope>NUCLEOTIDE SEQUENCE</scope>
    <source>
        <strain evidence="2">CBS 150709</strain>
    </source>
</reference>
<protein>
    <submittedName>
        <fullName evidence="3">Uncharacterized protein</fullName>
    </submittedName>
</protein>
<keyword evidence="5" id="KW-1185">Reference proteome</keyword>
<reference evidence="3" key="1">
    <citation type="submission" date="2015-05" db="EMBL/GenBank/DDBJ databases">
        <authorList>
            <person name="Wang D.B."/>
            <person name="Wang M."/>
        </authorList>
    </citation>
    <scope>NUCLEOTIDE SEQUENCE</scope>
    <source>
        <strain evidence="3">36-1</strain>
    </source>
</reference>
<evidence type="ECO:0000313" key="3">
    <source>
        <dbReference type="EMBL" id="PWI65622.1"/>
    </source>
</evidence>
<feature type="region of interest" description="Disordered" evidence="1">
    <location>
        <begin position="191"/>
        <end position="213"/>
    </location>
</feature>
<reference evidence="2 5" key="4">
    <citation type="journal article" date="2024" name="Microbiol. Resour. Announc.">
        <title>Genome annotations for the ascomycete fungi Trichoderma harzianum, Trichoderma aggressivum, and Purpureocillium lilacinum.</title>
        <authorList>
            <person name="Beijen E.P.W."/>
            <person name="Ohm R.A."/>
        </authorList>
    </citation>
    <scope>NUCLEOTIDE SEQUENCE [LARGE SCALE GENOMIC DNA]</scope>
    <source>
        <strain evidence="2 5">CBS 150709</strain>
    </source>
</reference>
<dbReference type="EMBL" id="JAWRVI010000044">
    <property type="protein sequence ID" value="KAK4086077.1"/>
    <property type="molecule type" value="Genomic_DNA"/>
</dbReference>
<reference evidence="3 4" key="2">
    <citation type="journal article" date="2016" name="Front. Microbiol.">
        <title>Genome and transcriptome sequences reveal the specific parasitism of the nematophagous Purpureocillium lilacinum 36-1.</title>
        <authorList>
            <person name="Xie J."/>
            <person name="Li S."/>
            <person name="Mo C."/>
            <person name="Xiao X."/>
            <person name="Peng D."/>
            <person name="Wang G."/>
            <person name="Xiao Y."/>
        </authorList>
    </citation>
    <scope>NUCLEOTIDE SEQUENCE [LARGE SCALE GENOMIC DNA]</scope>
    <source>
        <strain evidence="3 4">36-1</strain>
    </source>
</reference>
<evidence type="ECO:0000313" key="4">
    <source>
        <dbReference type="Proteomes" id="UP000245956"/>
    </source>
</evidence>
<name>A0A2U3DTP5_PURLI</name>
<dbReference type="AlphaFoldDB" id="A0A2U3DTP5"/>
<accession>A0A2U3DTP5</accession>
<feature type="compositionally biased region" description="Polar residues" evidence="1">
    <location>
        <begin position="202"/>
        <end position="212"/>
    </location>
</feature>
<dbReference type="Proteomes" id="UP001287286">
    <property type="component" value="Unassembled WGS sequence"/>
</dbReference>
<evidence type="ECO:0000256" key="1">
    <source>
        <dbReference type="SAM" id="MobiDB-lite"/>
    </source>
</evidence>
<comment type="caution">
    <text evidence="3">The sequence shown here is derived from an EMBL/GenBank/DDBJ whole genome shotgun (WGS) entry which is preliminary data.</text>
</comment>
<sequence length="594" mass="67693">MAQSAMVGLATIPSEILSYVFAESPRSSLKALAATCRRFRTATAPLRFPVLYLSCHPLDLEAFNYIAADPVLLSGVRELVIDDTTLAPSLLDWETYRVCAEVRSRDRYPKENGRGPEWPDRVPMAWWQPYFGDAWPVTGSRWGGEDSFRKCYRLFKETCEAHHENRLARADIAALHAALPGMTALKSISLSNRTADDDPPTGAQSKHSSSPTVKAWRRLGAELRQRPPFPPRCDWRQGRTLPSESNDAFFDDILMLDWLHDELQIVSDSRDPTLRTKKGEDAWIRDPDDDYRRLHHLAWPKVNMIAREARGLRVVMEAFSHPLAKCRVEAFRVDASHDLPMSKPGLPIRVLLRDASPFYQVFSTALCGLTALRKLHLVLGDNENIYRGRRRGRGIRYKELSEMLAMVPSSLEELVLETHDLPTIALLPKQHAFKGLKKLELHCGSLLPHMLSEFLRRHSATMEGVAVRYCHDNIDPFEEWPRDLSGRVIGKGRTWDHLVAEILELQRNGVTRLKHAELEHVVDTSTRSLESRNSTPEDSYFSDYYYSVKSWVMGRDEDLVPIHTGRGSKTFICRCSYQKLSMECHHLGAWVTTG</sequence>
<proteinExistence type="predicted"/>
<dbReference type="Proteomes" id="UP000245956">
    <property type="component" value="Unassembled WGS sequence"/>
</dbReference>
<evidence type="ECO:0000313" key="5">
    <source>
        <dbReference type="Proteomes" id="UP001287286"/>
    </source>
</evidence>
<organism evidence="3 4">
    <name type="scientific">Purpureocillium lilacinum</name>
    <name type="common">Paecilomyces lilacinus</name>
    <dbReference type="NCBI Taxonomy" id="33203"/>
    <lineage>
        <taxon>Eukaryota</taxon>
        <taxon>Fungi</taxon>
        <taxon>Dikarya</taxon>
        <taxon>Ascomycota</taxon>
        <taxon>Pezizomycotina</taxon>
        <taxon>Sordariomycetes</taxon>
        <taxon>Hypocreomycetidae</taxon>
        <taxon>Hypocreales</taxon>
        <taxon>Ophiocordycipitaceae</taxon>
        <taxon>Purpureocillium</taxon>
    </lineage>
</organism>
<evidence type="ECO:0000313" key="2">
    <source>
        <dbReference type="EMBL" id="KAK4086077.1"/>
    </source>
</evidence>
<dbReference type="EMBL" id="LCWV01000031">
    <property type="protein sequence ID" value="PWI65622.1"/>
    <property type="molecule type" value="Genomic_DNA"/>
</dbReference>